<dbReference type="GO" id="GO:0006744">
    <property type="term" value="P:ubiquinone biosynthetic process"/>
    <property type="evidence" value="ECO:0007669"/>
    <property type="project" value="UniProtKB-UniRule"/>
</dbReference>
<evidence type="ECO:0000313" key="10">
    <source>
        <dbReference type="EMBL" id="GGG00517.1"/>
    </source>
</evidence>
<dbReference type="EMBL" id="BMJS01000019">
    <property type="protein sequence ID" value="GGG00517.1"/>
    <property type="molecule type" value="Genomic_DNA"/>
</dbReference>
<dbReference type="SUPFAM" id="SSF47240">
    <property type="entry name" value="Ferritin-like"/>
    <property type="match status" value="1"/>
</dbReference>
<evidence type="ECO:0000256" key="7">
    <source>
        <dbReference type="ARBA" id="ARBA00023033"/>
    </source>
</evidence>
<evidence type="ECO:0000256" key="4">
    <source>
        <dbReference type="ARBA" id="ARBA00022723"/>
    </source>
</evidence>
<feature type="binding site" evidence="9">
    <location>
        <position position="93"/>
    </location>
    <ligand>
        <name>Fe cation</name>
        <dbReference type="ChEBI" id="CHEBI:24875"/>
        <label>2</label>
    </ligand>
</feature>
<comment type="function">
    <text evidence="9">Catalyzes the hydroxylation of 2-nonaprenyl-3-methyl-6-methoxy-1,4-benzoquinol during ubiquinone biosynthesis.</text>
</comment>
<gene>
    <name evidence="9 10" type="primary">coq7</name>
    <name evidence="10" type="ORF">GCM10010995_17280</name>
</gene>
<dbReference type="AlphaFoldDB" id="A0A8J2Z522"/>
<feature type="binding site" evidence="9">
    <location>
        <position position="177"/>
    </location>
    <ligand>
        <name>Fe cation</name>
        <dbReference type="ChEBI" id="CHEBI:24875"/>
        <label>1</label>
    </ligand>
</feature>
<evidence type="ECO:0000256" key="6">
    <source>
        <dbReference type="ARBA" id="ARBA00023004"/>
    </source>
</evidence>
<dbReference type="Gene3D" id="1.20.1260.10">
    <property type="match status" value="1"/>
</dbReference>
<evidence type="ECO:0000256" key="9">
    <source>
        <dbReference type="HAMAP-Rule" id="MF_01658"/>
    </source>
</evidence>
<feature type="binding site" evidence="9">
    <location>
        <position position="180"/>
    </location>
    <ligand>
        <name>Fe cation</name>
        <dbReference type="ChEBI" id="CHEBI:24875"/>
        <label>2</label>
    </ligand>
</feature>
<proteinExistence type="inferred from homology"/>
<dbReference type="HAMAP" id="MF_01658">
    <property type="entry name" value="COQ7"/>
    <property type="match status" value="1"/>
</dbReference>
<feature type="binding site" evidence="9">
    <location>
        <position position="93"/>
    </location>
    <ligand>
        <name>Fe cation</name>
        <dbReference type="ChEBI" id="CHEBI:24875"/>
        <label>1</label>
    </ligand>
</feature>
<comment type="pathway">
    <text evidence="1 9">Cofactor biosynthesis; ubiquinone biosynthesis.</text>
</comment>
<dbReference type="Pfam" id="PF03232">
    <property type="entry name" value="COQ7"/>
    <property type="match status" value="1"/>
</dbReference>
<comment type="subcellular location">
    <subcellularLocation>
        <location evidence="9">Cell membrane</location>
        <topology evidence="9">Peripheral membrane protein</topology>
    </subcellularLocation>
</comment>
<keyword evidence="4 9" id="KW-0479">Metal-binding</keyword>
<protein>
    <recommendedName>
        <fullName evidence="9">3-demethoxyubiquinol 3-hydroxylase</fullName>
        <shortName evidence="9">DMQ hydroxylase</shortName>
        <ecNumber evidence="9">1.14.99.60</ecNumber>
    </recommendedName>
    <alternativeName>
        <fullName evidence="9">2-nonaprenyl-3-methyl-6-methoxy-1,4-benzoquinol hydroxylase</fullName>
    </alternativeName>
</protein>
<dbReference type="GO" id="GO:0005886">
    <property type="term" value="C:plasma membrane"/>
    <property type="evidence" value="ECO:0007669"/>
    <property type="project" value="UniProtKB-SubCell"/>
</dbReference>
<dbReference type="EC" id="1.14.99.60" evidence="9"/>
<keyword evidence="7 9" id="KW-0503">Monooxygenase</keyword>
<dbReference type="InterPro" id="IPR009078">
    <property type="entry name" value="Ferritin-like_SF"/>
</dbReference>
<dbReference type="GO" id="GO:0046872">
    <property type="term" value="F:metal ion binding"/>
    <property type="evidence" value="ECO:0007669"/>
    <property type="project" value="UniProtKB-KW"/>
</dbReference>
<keyword evidence="3 9" id="KW-0831">Ubiquinone biosynthesis</keyword>
<comment type="caution">
    <text evidence="10">The sequence shown here is derived from an EMBL/GenBank/DDBJ whole genome shotgun (WGS) entry which is preliminary data.</text>
</comment>
<reference evidence="10" key="1">
    <citation type="journal article" date="2014" name="Int. J. Syst. Evol. Microbiol.">
        <title>Complete genome sequence of Corynebacterium casei LMG S-19264T (=DSM 44701T), isolated from a smear-ripened cheese.</title>
        <authorList>
            <consortium name="US DOE Joint Genome Institute (JGI-PGF)"/>
            <person name="Walter F."/>
            <person name="Albersmeier A."/>
            <person name="Kalinowski J."/>
            <person name="Ruckert C."/>
        </authorList>
    </citation>
    <scope>NUCLEOTIDE SEQUENCE</scope>
    <source>
        <strain evidence="10">CGMCC 1.15758</strain>
    </source>
</reference>
<evidence type="ECO:0000256" key="8">
    <source>
        <dbReference type="ARBA" id="ARBA00023136"/>
    </source>
</evidence>
<dbReference type="InterPro" id="IPR011566">
    <property type="entry name" value="Ubq_synth_Coq7"/>
</dbReference>
<dbReference type="UniPathway" id="UPA00232"/>
<evidence type="ECO:0000256" key="2">
    <source>
        <dbReference type="ARBA" id="ARBA00022475"/>
    </source>
</evidence>
<dbReference type="CDD" id="cd01042">
    <property type="entry name" value="DMQH"/>
    <property type="match status" value="1"/>
</dbReference>
<feature type="binding site" evidence="9">
    <location>
        <position position="96"/>
    </location>
    <ligand>
        <name>Fe cation</name>
        <dbReference type="ChEBI" id="CHEBI:24875"/>
        <label>1</label>
    </ligand>
</feature>
<dbReference type="PANTHER" id="PTHR11237:SF4">
    <property type="entry name" value="5-DEMETHOXYUBIQUINONE HYDROXYLASE, MITOCHONDRIAL"/>
    <property type="match status" value="1"/>
</dbReference>
<dbReference type="NCBIfam" id="NF033656">
    <property type="entry name" value="DMQ_monoox_COQ7"/>
    <property type="match status" value="1"/>
</dbReference>
<reference evidence="10" key="2">
    <citation type="submission" date="2020-09" db="EMBL/GenBank/DDBJ databases">
        <authorList>
            <person name="Sun Q."/>
            <person name="Zhou Y."/>
        </authorList>
    </citation>
    <scope>NUCLEOTIDE SEQUENCE</scope>
    <source>
        <strain evidence="10">CGMCC 1.15758</strain>
    </source>
</reference>
<evidence type="ECO:0000256" key="5">
    <source>
        <dbReference type="ARBA" id="ARBA00023002"/>
    </source>
</evidence>
<evidence type="ECO:0000313" key="11">
    <source>
        <dbReference type="Proteomes" id="UP000636949"/>
    </source>
</evidence>
<name>A0A8J2Z522_9GAMM</name>
<dbReference type="InterPro" id="IPR012347">
    <property type="entry name" value="Ferritin-like"/>
</dbReference>
<feature type="binding site" evidence="9">
    <location>
        <position position="177"/>
    </location>
    <ligand>
        <name>Fe cation</name>
        <dbReference type="ChEBI" id="CHEBI:24875"/>
        <label>2</label>
    </ligand>
</feature>
<keyword evidence="6 9" id="KW-0408">Iron</keyword>
<comment type="similarity">
    <text evidence="9">Belongs to the COQ7 family.</text>
</comment>
<dbReference type="PANTHER" id="PTHR11237">
    <property type="entry name" value="COENZYME Q10 BIOSYNTHESIS PROTEIN 7"/>
    <property type="match status" value="1"/>
</dbReference>
<comment type="catalytic activity">
    <reaction evidence="9">
        <text>a 5-methoxy-2-methyl-3-(all-trans-polyprenyl)benzene-1,4-diol + AH2 + O2 = a 3-demethylubiquinol + A + H2O</text>
        <dbReference type="Rhea" id="RHEA:50908"/>
        <dbReference type="Rhea" id="RHEA-COMP:10859"/>
        <dbReference type="Rhea" id="RHEA-COMP:10914"/>
        <dbReference type="ChEBI" id="CHEBI:13193"/>
        <dbReference type="ChEBI" id="CHEBI:15377"/>
        <dbReference type="ChEBI" id="CHEBI:15379"/>
        <dbReference type="ChEBI" id="CHEBI:17499"/>
        <dbReference type="ChEBI" id="CHEBI:84167"/>
        <dbReference type="ChEBI" id="CHEBI:84422"/>
        <dbReference type="EC" id="1.14.99.60"/>
    </reaction>
</comment>
<evidence type="ECO:0000256" key="1">
    <source>
        <dbReference type="ARBA" id="ARBA00004749"/>
    </source>
</evidence>
<keyword evidence="11" id="KW-1185">Reference proteome</keyword>
<evidence type="ECO:0000256" key="3">
    <source>
        <dbReference type="ARBA" id="ARBA00022688"/>
    </source>
</evidence>
<keyword evidence="8 9" id="KW-0472">Membrane</keyword>
<organism evidence="10 11">
    <name type="scientific">Cysteiniphilum litorale</name>
    <dbReference type="NCBI Taxonomy" id="2056700"/>
    <lineage>
        <taxon>Bacteria</taxon>
        <taxon>Pseudomonadati</taxon>
        <taxon>Pseudomonadota</taxon>
        <taxon>Gammaproteobacteria</taxon>
        <taxon>Thiotrichales</taxon>
        <taxon>Fastidiosibacteraceae</taxon>
        <taxon>Cysteiniphilum</taxon>
    </lineage>
</organism>
<sequence>MSMRSHSFLDQCLGELQHFVKSVVLPAKNPMSVTPAHDMNEPELDATESKHVAGLMRVDHTGEICAQALYRGQAFVAKEHETRAHLHHAAEEEYNHLSWCETRLNDLDAKKSLLNPLWYVGSFSIGAVAGLISDKVSYGFVIETEKQVMRHLEAHLNELPAQDEKSRVILMQMYKDEQSHADEATLAGGVEFPLWAKLIMKAQSKVMTTLAYRI</sequence>
<feature type="binding site" evidence="9">
    <location>
        <position position="145"/>
    </location>
    <ligand>
        <name>Fe cation</name>
        <dbReference type="ChEBI" id="CHEBI:24875"/>
        <label>2</label>
    </ligand>
</feature>
<accession>A0A8J2Z522</accession>
<keyword evidence="2 9" id="KW-1003">Cell membrane</keyword>
<dbReference type="GO" id="GO:0008682">
    <property type="term" value="F:3-demethoxyubiquinol 3-hydroxylase activity"/>
    <property type="evidence" value="ECO:0007669"/>
    <property type="project" value="UniProtKB-EC"/>
</dbReference>
<keyword evidence="5 9" id="KW-0560">Oxidoreductase</keyword>
<dbReference type="InterPro" id="IPR047809">
    <property type="entry name" value="COQ7_proteobact"/>
</dbReference>
<feature type="binding site" evidence="9">
    <location>
        <position position="63"/>
    </location>
    <ligand>
        <name>Fe cation</name>
        <dbReference type="ChEBI" id="CHEBI:24875"/>
        <label>1</label>
    </ligand>
</feature>
<dbReference type="Proteomes" id="UP000636949">
    <property type="component" value="Unassembled WGS sequence"/>
</dbReference>
<comment type="cofactor">
    <cofactor evidence="9">
        <name>Fe cation</name>
        <dbReference type="ChEBI" id="CHEBI:24875"/>
    </cofactor>
    <text evidence="9">Binds 2 iron ions per subunit.</text>
</comment>